<dbReference type="RefSeq" id="WP_125998199.1">
    <property type="nucleotide sequence ID" value="NZ_QRAL01000009.1"/>
</dbReference>
<dbReference type="InterPro" id="IPR014972">
    <property type="entry name" value="Phage_Mu_Gp37"/>
</dbReference>
<dbReference type="AlphaFoldDB" id="A0A430BWR9"/>
<organism evidence="1 2">
    <name type="scientific">Sphingobium yanoikuyae</name>
    <name type="common">Sphingomonas yanoikuyae</name>
    <dbReference type="NCBI Taxonomy" id="13690"/>
    <lineage>
        <taxon>Bacteria</taxon>
        <taxon>Pseudomonadati</taxon>
        <taxon>Pseudomonadota</taxon>
        <taxon>Alphaproteobacteria</taxon>
        <taxon>Sphingomonadales</taxon>
        <taxon>Sphingomonadaceae</taxon>
        <taxon>Sphingobium</taxon>
    </lineage>
</organism>
<dbReference type="Proteomes" id="UP000287401">
    <property type="component" value="Unassembled WGS sequence"/>
</dbReference>
<comment type="caution">
    <text evidence="1">The sequence shown here is derived from an EMBL/GenBank/DDBJ whole genome shotgun (WGS) entry which is preliminary data.</text>
</comment>
<protein>
    <submittedName>
        <fullName evidence="1">DUF1834 family protein</fullName>
    </submittedName>
</protein>
<sequence>MIAAIELAVLERLKAMQGALGFAWNRLLTLPEDWDNYLAQKKGEVVGPIAWIAFTGWTDAERVDGIDGEQLHVTGTFALLVGNTSKRPDEAANRHGGPNPATEPGSYRLALGAAAALAGQMLDLDLVAPIEVGNCQPLPKSKAMADLSLSVHGLVLSCRFPVALAGEDSPEELLAMHANWDLPIFGSPHPIDADPVADGIQLPDDVHADATDHLTLETEE</sequence>
<gene>
    <name evidence="1" type="ORF">DAH51_10305</name>
</gene>
<evidence type="ECO:0000313" key="1">
    <source>
        <dbReference type="EMBL" id="RSU57195.1"/>
    </source>
</evidence>
<name>A0A430BWR9_SPHYA</name>
<evidence type="ECO:0000313" key="2">
    <source>
        <dbReference type="Proteomes" id="UP000287401"/>
    </source>
</evidence>
<accession>A0A430BWR9</accession>
<proteinExistence type="predicted"/>
<reference evidence="1 2" key="1">
    <citation type="submission" date="2018-07" db="EMBL/GenBank/DDBJ databases">
        <title>Genomic and Epidemiologic Investigation of an Indolent Hospital Outbreak.</title>
        <authorList>
            <person name="Johnson R.C."/>
            <person name="Deming C."/>
            <person name="Conlan S."/>
            <person name="Zellmer C.J."/>
            <person name="Michelin A.V."/>
            <person name="Lee-Lin S."/>
            <person name="Thomas P.J."/>
            <person name="Park M."/>
            <person name="Weingarten R.A."/>
            <person name="Less J."/>
            <person name="Dekker J.P."/>
            <person name="Frank K.M."/>
            <person name="Musser K.A."/>
            <person name="Mcquiston J.R."/>
            <person name="Henderson D.K."/>
            <person name="Lau A.F."/>
            <person name="Palmore T.N."/>
            <person name="Segre J.A."/>
        </authorList>
    </citation>
    <scope>NUCLEOTIDE SEQUENCE [LARGE SCALE GENOMIC DNA]</scope>
    <source>
        <strain evidence="1 2">SK-NIH.Env6_1116</strain>
    </source>
</reference>
<dbReference type="Pfam" id="PF08873">
    <property type="entry name" value="Phage_Mu_Gp37"/>
    <property type="match status" value="1"/>
</dbReference>
<dbReference type="EMBL" id="QRAL01000009">
    <property type="protein sequence ID" value="RSU57195.1"/>
    <property type="molecule type" value="Genomic_DNA"/>
</dbReference>